<evidence type="ECO:0000313" key="3">
    <source>
        <dbReference type="Proteomes" id="UP000478052"/>
    </source>
</evidence>
<reference evidence="2 3" key="1">
    <citation type="submission" date="2019-08" db="EMBL/GenBank/DDBJ databases">
        <title>Whole genome of Aphis craccivora.</title>
        <authorList>
            <person name="Voronova N.V."/>
            <person name="Shulinski R.S."/>
            <person name="Bandarenka Y.V."/>
            <person name="Zhorov D.G."/>
            <person name="Warner D."/>
        </authorList>
    </citation>
    <scope>NUCLEOTIDE SEQUENCE [LARGE SCALE GENOMIC DNA]</scope>
    <source>
        <strain evidence="2">180601</strain>
        <tissue evidence="2">Whole Body</tissue>
    </source>
</reference>
<accession>A0A6G0VJU4</accession>
<organism evidence="2 3">
    <name type="scientific">Aphis craccivora</name>
    <name type="common">Cowpea aphid</name>
    <dbReference type="NCBI Taxonomy" id="307492"/>
    <lineage>
        <taxon>Eukaryota</taxon>
        <taxon>Metazoa</taxon>
        <taxon>Ecdysozoa</taxon>
        <taxon>Arthropoda</taxon>
        <taxon>Hexapoda</taxon>
        <taxon>Insecta</taxon>
        <taxon>Pterygota</taxon>
        <taxon>Neoptera</taxon>
        <taxon>Paraneoptera</taxon>
        <taxon>Hemiptera</taxon>
        <taxon>Sternorrhyncha</taxon>
        <taxon>Aphidomorpha</taxon>
        <taxon>Aphidoidea</taxon>
        <taxon>Aphididae</taxon>
        <taxon>Aphidini</taxon>
        <taxon>Aphis</taxon>
        <taxon>Aphis</taxon>
    </lineage>
</organism>
<feature type="non-terminal residue" evidence="2">
    <location>
        <position position="1"/>
    </location>
</feature>
<evidence type="ECO:0000256" key="1">
    <source>
        <dbReference type="SAM" id="MobiDB-lite"/>
    </source>
</evidence>
<gene>
    <name evidence="2" type="ORF">FWK35_00036955</name>
</gene>
<feature type="non-terminal residue" evidence="2">
    <location>
        <position position="387"/>
    </location>
</feature>
<proteinExistence type="predicted"/>
<dbReference type="EMBL" id="VUJU01015884">
    <property type="protein sequence ID" value="KAF0691660.1"/>
    <property type="molecule type" value="Genomic_DNA"/>
</dbReference>
<sequence length="387" mass="44126">VGRKPAVDSDTFFNLLSKYTILNEKEELISSTCSVWDTISQELEGKLNPKSVYIKVFKNSDEVLTKLRKNNGFDVTTENNLSSTESNDSNDELSSSSYNEPVFNPSNSRHFLKFEAKCKDDVCGAEMIGWSDHKPSEEEPLEGLERKHTTKRLLKGEKRFKVGMELDKDLACNWRRNNVSDLEYGRISPPNLYQLETLRKVKQEGKDKRLGINYNCPIQSLIEFKHNSTYSGSIHSIGIDPFYVHYWTNHQISIYKDICKGYCKLSVDASGGFMKKLKRTSLGLLWASVFLYEGIVSTPYGHISVTQMVSEKHDTLSIFQWIAVWMSSGIRPPNEVVCDYSRALLGAISRVFCSGIGLNDYVNYSFRVLIGLEKKIQLLTLDWMLPT</sequence>
<protein>
    <submittedName>
        <fullName evidence="2">Uncharacterized protein</fullName>
    </submittedName>
</protein>
<dbReference type="Proteomes" id="UP000478052">
    <property type="component" value="Unassembled WGS sequence"/>
</dbReference>
<dbReference type="AlphaFoldDB" id="A0A6G0VJU4"/>
<dbReference type="OrthoDB" id="6776730at2759"/>
<comment type="caution">
    <text evidence="2">The sequence shown here is derived from an EMBL/GenBank/DDBJ whole genome shotgun (WGS) entry which is preliminary data.</text>
</comment>
<keyword evidence="3" id="KW-1185">Reference proteome</keyword>
<feature type="compositionally biased region" description="Low complexity" evidence="1">
    <location>
        <begin position="78"/>
        <end position="97"/>
    </location>
</feature>
<feature type="region of interest" description="Disordered" evidence="1">
    <location>
        <begin position="78"/>
        <end position="101"/>
    </location>
</feature>
<evidence type="ECO:0000313" key="2">
    <source>
        <dbReference type="EMBL" id="KAF0691660.1"/>
    </source>
</evidence>
<name>A0A6G0VJU4_APHCR</name>